<accession>A0A2T4UL78</accession>
<evidence type="ECO:0000313" key="2">
    <source>
        <dbReference type="Proteomes" id="UP000240739"/>
    </source>
</evidence>
<dbReference type="AlphaFoldDB" id="A0A2T4UL78"/>
<evidence type="ECO:0000313" key="1">
    <source>
        <dbReference type="EMBL" id="PTL59958.1"/>
    </source>
</evidence>
<sequence length="61" mass="6773">MAFSVVLDANVLYPASLRDTLLRFASRDFFVPVSSSLWCDPPVAEKVALHLIQDPGRGVRQ</sequence>
<evidence type="ECO:0008006" key="3">
    <source>
        <dbReference type="Google" id="ProtNLM"/>
    </source>
</evidence>
<proteinExistence type="predicted"/>
<organism evidence="1 2">
    <name type="scientific">Paraconexibacter algicola</name>
    <dbReference type="NCBI Taxonomy" id="2133960"/>
    <lineage>
        <taxon>Bacteria</taxon>
        <taxon>Bacillati</taxon>
        <taxon>Actinomycetota</taxon>
        <taxon>Thermoleophilia</taxon>
        <taxon>Solirubrobacterales</taxon>
        <taxon>Paraconexibacteraceae</taxon>
        <taxon>Paraconexibacter</taxon>
    </lineage>
</organism>
<name>A0A2T4UL78_9ACTN</name>
<reference evidence="1 2" key="1">
    <citation type="submission" date="2018-03" db="EMBL/GenBank/DDBJ databases">
        <title>Aquarubrobacter algicola gen. nov., sp. nov., a novel actinobacterium isolated from shallow eutrophic lake during the end of cyanobacterial harmful algal blooms.</title>
        <authorList>
            <person name="Chun S.J."/>
        </authorList>
    </citation>
    <scope>NUCLEOTIDE SEQUENCE [LARGE SCALE GENOMIC DNA]</scope>
    <source>
        <strain evidence="1 2">Seoho-28</strain>
    </source>
</reference>
<gene>
    <name evidence="1" type="ORF">C7Y72_10025</name>
</gene>
<dbReference type="RefSeq" id="WP_107568602.1">
    <property type="nucleotide sequence ID" value="NZ_PYYB01000001.1"/>
</dbReference>
<protein>
    <recommendedName>
        <fullName evidence="3">PIN domain-containing protein</fullName>
    </recommendedName>
</protein>
<comment type="caution">
    <text evidence="1">The sequence shown here is derived from an EMBL/GenBank/DDBJ whole genome shotgun (WGS) entry which is preliminary data.</text>
</comment>
<keyword evidence="2" id="KW-1185">Reference proteome</keyword>
<dbReference type="Proteomes" id="UP000240739">
    <property type="component" value="Unassembled WGS sequence"/>
</dbReference>
<dbReference type="EMBL" id="PYYB01000001">
    <property type="protein sequence ID" value="PTL59958.1"/>
    <property type="molecule type" value="Genomic_DNA"/>
</dbReference>
<dbReference type="OrthoDB" id="113459at2"/>